<evidence type="ECO:0000313" key="4">
    <source>
        <dbReference type="EMBL" id="MBA2175445.1"/>
    </source>
</evidence>
<feature type="transmembrane region" description="Helical" evidence="1">
    <location>
        <begin position="551"/>
        <end position="572"/>
    </location>
</feature>
<evidence type="ECO:0000256" key="1">
    <source>
        <dbReference type="SAM" id="Phobius"/>
    </source>
</evidence>
<keyword evidence="5" id="KW-1185">Reference proteome</keyword>
<dbReference type="AlphaFoldDB" id="A0A838CUJ1"/>
<name>A0A838CUJ1_9BACI</name>
<keyword evidence="1" id="KW-0812">Transmembrane</keyword>
<gene>
    <name evidence="4" type="ORF">H0266_11120</name>
</gene>
<feature type="chain" id="PRO_5033049984" evidence="2">
    <location>
        <begin position="23"/>
        <end position="606"/>
    </location>
</feature>
<keyword evidence="4" id="KW-0378">Hydrolase</keyword>
<feature type="transmembrane region" description="Helical" evidence="1">
    <location>
        <begin position="391"/>
        <end position="413"/>
    </location>
</feature>
<feature type="transmembrane region" description="Helical" evidence="1">
    <location>
        <begin position="307"/>
        <end position="329"/>
    </location>
</feature>
<feature type="transmembrane region" description="Helical" evidence="1">
    <location>
        <begin position="482"/>
        <end position="503"/>
    </location>
</feature>
<evidence type="ECO:0000256" key="2">
    <source>
        <dbReference type="SAM" id="SignalP"/>
    </source>
</evidence>
<dbReference type="InterPro" id="IPR050261">
    <property type="entry name" value="FrsA_esterase"/>
</dbReference>
<evidence type="ECO:0000259" key="3">
    <source>
        <dbReference type="Pfam" id="PF02129"/>
    </source>
</evidence>
<dbReference type="InterPro" id="IPR000383">
    <property type="entry name" value="Xaa-Pro-like_dom"/>
</dbReference>
<dbReference type="GO" id="GO:0016787">
    <property type="term" value="F:hydrolase activity"/>
    <property type="evidence" value="ECO:0007669"/>
    <property type="project" value="UniProtKB-KW"/>
</dbReference>
<proteinExistence type="predicted"/>
<organism evidence="4 5">
    <name type="scientific">Halobacillus locisalis</name>
    <dbReference type="NCBI Taxonomy" id="220753"/>
    <lineage>
        <taxon>Bacteria</taxon>
        <taxon>Bacillati</taxon>
        <taxon>Bacillota</taxon>
        <taxon>Bacilli</taxon>
        <taxon>Bacillales</taxon>
        <taxon>Bacillaceae</taxon>
        <taxon>Halobacillus</taxon>
    </lineage>
</organism>
<feature type="signal peptide" evidence="2">
    <location>
        <begin position="1"/>
        <end position="22"/>
    </location>
</feature>
<keyword evidence="1" id="KW-1133">Transmembrane helix</keyword>
<feature type="transmembrane region" description="Helical" evidence="1">
    <location>
        <begin position="515"/>
        <end position="539"/>
    </location>
</feature>
<dbReference type="PANTHER" id="PTHR22946:SF0">
    <property type="entry name" value="DIENELACTONE HYDROLASE DOMAIN-CONTAINING PROTEIN"/>
    <property type="match status" value="1"/>
</dbReference>
<feature type="transmembrane region" description="Helical" evidence="1">
    <location>
        <begin position="584"/>
        <end position="603"/>
    </location>
</feature>
<dbReference type="Gene3D" id="3.40.50.1820">
    <property type="entry name" value="alpha/beta hydrolase"/>
    <property type="match status" value="1"/>
</dbReference>
<reference evidence="4 5" key="1">
    <citation type="journal article" date="2004" name="Extremophiles">
        <title>Halobacillus locisalis sp. nov., a halophilic bacterium isolated from a marine solar saltern of the Yellow Sea in Korea.</title>
        <authorList>
            <person name="Yoon J.H."/>
            <person name="Kang K.H."/>
            <person name="Oh T.K."/>
            <person name="Park Y.H."/>
        </authorList>
    </citation>
    <scope>NUCLEOTIDE SEQUENCE [LARGE SCALE GENOMIC DNA]</scope>
    <source>
        <strain evidence="4 5">KCTC 3788</strain>
    </source>
</reference>
<feature type="transmembrane region" description="Helical" evidence="1">
    <location>
        <begin position="355"/>
        <end position="379"/>
    </location>
</feature>
<dbReference type="Pfam" id="PF02129">
    <property type="entry name" value="Peptidase_S15"/>
    <property type="match status" value="1"/>
</dbReference>
<feature type="domain" description="Xaa-Pro dipeptidyl-peptidase-like" evidence="3">
    <location>
        <begin position="45"/>
        <end position="147"/>
    </location>
</feature>
<dbReference type="PANTHER" id="PTHR22946">
    <property type="entry name" value="DIENELACTONE HYDROLASE DOMAIN-CONTAINING PROTEIN-RELATED"/>
    <property type="match status" value="1"/>
</dbReference>
<accession>A0A838CUJ1</accession>
<comment type="caution">
    <text evidence="4">The sequence shown here is derived from an EMBL/GenBank/DDBJ whole genome shotgun (WGS) entry which is preliminary data.</text>
</comment>
<evidence type="ECO:0000313" key="5">
    <source>
        <dbReference type="Proteomes" id="UP000571017"/>
    </source>
</evidence>
<dbReference type="SUPFAM" id="SSF53474">
    <property type="entry name" value="alpha/beta-Hydrolases"/>
    <property type="match status" value="1"/>
</dbReference>
<dbReference type="RefSeq" id="WP_181472455.1">
    <property type="nucleotide sequence ID" value="NZ_JACEFG010000002.1"/>
</dbReference>
<keyword evidence="1" id="KW-0472">Membrane</keyword>
<protein>
    <submittedName>
        <fullName evidence="4">Alpha/beta hydrolase</fullName>
    </submittedName>
</protein>
<dbReference type="InterPro" id="IPR029058">
    <property type="entry name" value="AB_hydrolase_fold"/>
</dbReference>
<dbReference type="EMBL" id="JACEFG010000002">
    <property type="protein sequence ID" value="MBA2175445.1"/>
    <property type="molecule type" value="Genomic_DNA"/>
</dbReference>
<keyword evidence="2" id="KW-0732">Signal</keyword>
<feature type="transmembrane region" description="Helical" evidence="1">
    <location>
        <begin position="441"/>
        <end position="462"/>
    </location>
</feature>
<dbReference type="Proteomes" id="UP000571017">
    <property type="component" value="Unassembled WGS sequence"/>
</dbReference>
<sequence length="606" mass="67477">MKKAKVWLFVALAFCFIGMIGAAFVQSSGGNVEVKYLRWETPSGHMMSALLFVPDGVSQDNPAPGIVTSHGWFNNREMQDLNFVELSRRGYVVMSIDMYGHGNSDAVKPEEWPNRGTGMYDAVELMADLPYVDTSKIGVTGHSYGARAADWSVDADNEKDNPLISSVLLIGNDATYMNLDTGEYINKYGNRDVGIVAAKYDEFFFRTPKEDGTFTQPKEYINSDNAQSFLHFGASPEDFDDTRSSYELYTENVDGDEATRVIYNPDQTHPWNHFSQHVVKQTLEFFDATLGSPESIAPTNQIWPFKVLFNFLGLIGFGIFLVSFTKVLIQTKPFAMLRATETPAAGVLSSGKQKAWFWGGLVVSAIFSGLSYLWLFGFGMTQRPDFFPQGYTFYIGVWAAVNGIFAIVLMVVLRKLTPKENRPSLEALGVKLSFKALMKTIVLALTVCASAYALVFLSDYLFKTDFRLWVLGVKAFTPDKLIIALKYLPFFLLFFVANSVAINSFNYVRNGKSEWINTALVALFNGLGVMVVFALQYVTFFATGEVFFKNVSPIAGIWLTSIIFILPIGAIISRKIFKATLNPYLGGIIFAIIVTLISVTNTLTQL</sequence>